<evidence type="ECO:0000259" key="2">
    <source>
        <dbReference type="Pfam" id="PF06742"/>
    </source>
</evidence>
<dbReference type="EMBL" id="SHNO01000001">
    <property type="protein sequence ID" value="MCX2978905.1"/>
    <property type="molecule type" value="Genomic_DNA"/>
</dbReference>
<evidence type="ECO:0000259" key="1">
    <source>
        <dbReference type="Pfam" id="PF04986"/>
    </source>
</evidence>
<dbReference type="Gene3D" id="2.60.120.600">
    <property type="entry name" value="Domain of unknown function DUF1214, C-terminal domain"/>
    <property type="match status" value="1"/>
</dbReference>
<dbReference type="InterPro" id="IPR037049">
    <property type="entry name" value="DUF1214_C_sf"/>
</dbReference>
<dbReference type="SUPFAM" id="SSF160935">
    <property type="entry name" value="VPA0735-like"/>
    <property type="match status" value="1"/>
</dbReference>
<reference evidence="3" key="1">
    <citation type="submission" date="2019-02" db="EMBL/GenBank/DDBJ databases">
        <authorList>
            <person name="Li S.-H."/>
        </authorList>
    </citation>
    <scope>NUCLEOTIDE SEQUENCE</scope>
    <source>
        <strain evidence="3">IMCC11814</strain>
    </source>
</reference>
<dbReference type="Pfam" id="PF06742">
    <property type="entry name" value="DUF1214"/>
    <property type="match status" value="1"/>
</dbReference>
<dbReference type="InterPro" id="IPR010621">
    <property type="entry name" value="DUF1214"/>
</dbReference>
<evidence type="ECO:0000313" key="4">
    <source>
        <dbReference type="Proteomes" id="UP001143304"/>
    </source>
</evidence>
<dbReference type="InterPro" id="IPR007069">
    <property type="entry name" value="Transposase_32"/>
</dbReference>
<feature type="domain" description="DUF1214" evidence="2">
    <location>
        <begin position="112"/>
        <end position="186"/>
    </location>
</feature>
<protein>
    <submittedName>
        <fullName evidence="3">DUF1214 domain-containing protein</fullName>
    </submittedName>
</protein>
<accession>A0ABT3TAP3</accession>
<keyword evidence="4" id="KW-1185">Reference proteome</keyword>
<gene>
    <name evidence="3" type="ORF">EYC82_16255</name>
</gene>
<evidence type="ECO:0000313" key="3">
    <source>
        <dbReference type="EMBL" id="MCX2978905.1"/>
    </source>
</evidence>
<name>A0ABT3TAP3_9GAMM</name>
<feature type="domain" description="Transposase IS801/IS1294" evidence="1">
    <location>
        <begin position="2"/>
        <end position="48"/>
    </location>
</feature>
<organism evidence="3 4">
    <name type="scientific">Candidatus Marimicrobium litorale</name>
    <dbReference type="NCBI Taxonomy" id="2518991"/>
    <lineage>
        <taxon>Bacteria</taxon>
        <taxon>Pseudomonadati</taxon>
        <taxon>Pseudomonadota</taxon>
        <taxon>Gammaproteobacteria</taxon>
        <taxon>Cellvibrionales</taxon>
        <taxon>Halieaceae</taxon>
        <taxon>Marimicrobium</taxon>
    </lineage>
</organism>
<proteinExistence type="predicted"/>
<sequence length="204" mass="23183">MLYTLKTPYRDGTTQMAFEPVDFIVRLAALVPKTRVNLTRYHGVLAPNHRWRGLVTLAKRGKGAMRPADSDVVSPIQRHAAMTWAQRLKRVFNKEGAIYLFIDNEPSDPQTLTVKDVPMANNAFWSITVYDKDGYPQGEHFSLNSTFATENDEGETIVRFGGSPDQENYLEIYEGWNATFRIYSPQAEYFDGSWEVPSPQLVGN</sequence>
<dbReference type="Pfam" id="PF04986">
    <property type="entry name" value="Y2_Tnp"/>
    <property type="match status" value="1"/>
</dbReference>
<dbReference type="Proteomes" id="UP001143304">
    <property type="component" value="Unassembled WGS sequence"/>
</dbReference>
<comment type="caution">
    <text evidence="3">The sequence shown here is derived from an EMBL/GenBank/DDBJ whole genome shotgun (WGS) entry which is preliminary data.</text>
</comment>